<feature type="compositionally biased region" description="Basic and acidic residues" evidence="1">
    <location>
        <begin position="238"/>
        <end position="264"/>
    </location>
</feature>
<evidence type="ECO:0000313" key="4">
    <source>
        <dbReference type="Proteomes" id="UP000467840"/>
    </source>
</evidence>
<feature type="compositionally biased region" description="Basic residues" evidence="1">
    <location>
        <begin position="131"/>
        <end position="140"/>
    </location>
</feature>
<dbReference type="PANTHER" id="PTHR23216">
    <property type="entry name" value="NUCLEOLAR AND COILED-BODY PHOSPHOPROTEIN 1"/>
    <property type="match status" value="1"/>
</dbReference>
<accession>A0A6A6MVM1</accession>
<gene>
    <name evidence="3" type="ORF">GH714_018029</name>
</gene>
<dbReference type="InterPro" id="IPR039191">
    <property type="entry name" value="Nopp140-like"/>
</dbReference>
<proteinExistence type="predicted"/>
<protein>
    <recommendedName>
        <fullName evidence="2">Srp40 C-terminal domain-containing protein</fullName>
    </recommendedName>
</protein>
<feature type="compositionally biased region" description="Basic and acidic residues" evidence="1">
    <location>
        <begin position="197"/>
        <end position="221"/>
    </location>
</feature>
<dbReference type="Pfam" id="PF05022">
    <property type="entry name" value="SRP40_C"/>
    <property type="match status" value="1"/>
</dbReference>
<dbReference type="AlphaFoldDB" id="A0A6A6MVM1"/>
<dbReference type="PROSITE" id="PS50896">
    <property type="entry name" value="LISH"/>
    <property type="match status" value="1"/>
</dbReference>
<feature type="domain" description="Srp40 C-terminal" evidence="2">
    <location>
        <begin position="381"/>
        <end position="454"/>
    </location>
</feature>
<feature type="region of interest" description="Disordered" evidence="1">
    <location>
        <begin position="100"/>
        <end position="380"/>
    </location>
</feature>
<dbReference type="PANTHER" id="PTHR23216:SF1">
    <property type="entry name" value="NUCLEOLAR AND COILED-BODY PHOSPHOPROTEIN 1"/>
    <property type="match status" value="1"/>
</dbReference>
<dbReference type="InterPro" id="IPR007718">
    <property type="entry name" value="Srp40_C"/>
</dbReference>
<evidence type="ECO:0000256" key="1">
    <source>
        <dbReference type="SAM" id="MobiDB-lite"/>
    </source>
</evidence>
<dbReference type="EMBL" id="JAAGAX010000004">
    <property type="protein sequence ID" value="KAF2317224.1"/>
    <property type="molecule type" value="Genomic_DNA"/>
</dbReference>
<organism evidence="3 4">
    <name type="scientific">Hevea brasiliensis</name>
    <name type="common">Para rubber tree</name>
    <name type="synonym">Siphonia brasiliensis</name>
    <dbReference type="NCBI Taxonomy" id="3981"/>
    <lineage>
        <taxon>Eukaryota</taxon>
        <taxon>Viridiplantae</taxon>
        <taxon>Streptophyta</taxon>
        <taxon>Embryophyta</taxon>
        <taxon>Tracheophyta</taxon>
        <taxon>Spermatophyta</taxon>
        <taxon>Magnoliopsida</taxon>
        <taxon>eudicotyledons</taxon>
        <taxon>Gunneridae</taxon>
        <taxon>Pentapetalae</taxon>
        <taxon>rosids</taxon>
        <taxon>fabids</taxon>
        <taxon>Malpighiales</taxon>
        <taxon>Euphorbiaceae</taxon>
        <taxon>Crotonoideae</taxon>
        <taxon>Micrandreae</taxon>
        <taxon>Hevea</taxon>
    </lineage>
</organism>
<feature type="compositionally biased region" description="Basic and acidic residues" evidence="1">
    <location>
        <begin position="325"/>
        <end position="335"/>
    </location>
</feature>
<evidence type="ECO:0000313" key="3">
    <source>
        <dbReference type="EMBL" id="KAF2317224.1"/>
    </source>
</evidence>
<feature type="compositionally biased region" description="Basic and acidic residues" evidence="1">
    <location>
        <begin position="153"/>
        <end position="169"/>
    </location>
</feature>
<comment type="caution">
    <text evidence="3">The sequence shown here is derived from an EMBL/GenBank/DDBJ whole genome shotgun (WGS) entry which is preliminary data.</text>
</comment>
<feature type="compositionally biased region" description="Basic and acidic residues" evidence="1">
    <location>
        <begin position="286"/>
        <end position="317"/>
    </location>
</feature>
<sequence length="460" mass="52238">MLKTQTANTANVNSNLLAFRPRQVVLRKPPSSMKQDDNKRKTLLIHSIAQYLAQSGFPKTLKKFRSETKLQEDELKDSSFDLEEIFFKFLDNCSIGDGEKKRIDKSAGDKHTNSKNAEETMTPDTLPVKSKEKKRNKKISRSLGEEEQVSTKNLKESTDDNVHESSVKKCKDKKKKCTSDSASLIDNSPLESLPWVVEEKSKDLVFPDGKKLPQSETENKSKDKKRKRNKLSSDPVIDEGKPNKIDSEKSDFQTPKEDATSKEKKVSKKRKRVASEEDAVQFTGEKLVEESKNREAEESKRRKKEGFEEPKIKEQSVELHSVTTTEEKVQKEESRQAGLGDSKQINGQSNGSLEENGEEFSSQKTMKKQQNGSAEPKTVKHFQRIKVDEVVLSAEKLKDNSYWAKDGAEDGYGAKAQEILGPVRGRDFRHEKTKKKRGTYRGGQIDLQSHSVKFNYSDDD</sequence>
<reference evidence="3 4" key="1">
    <citation type="journal article" date="2020" name="Mol. Plant">
        <title>The Chromosome-Based Rubber Tree Genome Provides New Insights into Spurge Genome Evolution and Rubber Biosynthesis.</title>
        <authorList>
            <person name="Liu J."/>
            <person name="Shi C."/>
            <person name="Shi C.C."/>
            <person name="Li W."/>
            <person name="Zhang Q.J."/>
            <person name="Zhang Y."/>
            <person name="Li K."/>
            <person name="Lu H.F."/>
            <person name="Shi C."/>
            <person name="Zhu S.T."/>
            <person name="Xiao Z.Y."/>
            <person name="Nan H."/>
            <person name="Yue Y."/>
            <person name="Zhu X.G."/>
            <person name="Wu Y."/>
            <person name="Hong X.N."/>
            <person name="Fan G.Y."/>
            <person name="Tong Y."/>
            <person name="Zhang D."/>
            <person name="Mao C.L."/>
            <person name="Liu Y.L."/>
            <person name="Hao S.J."/>
            <person name="Liu W.Q."/>
            <person name="Lv M.Q."/>
            <person name="Zhang H.B."/>
            <person name="Liu Y."/>
            <person name="Hu-Tang G.R."/>
            <person name="Wang J.P."/>
            <person name="Wang J.H."/>
            <person name="Sun Y.H."/>
            <person name="Ni S.B."/>
            <person name="Chen W.B."/>
            <person name="Zhang X.C."/>
            <person name="Jiao Y.N."/>
            <person name="Eichler E.E."/>
            <person name="Li G.H."/>
            <person name="Liu X."/>
            <person name="Gao L.Z."/>
        </authorList>
    </citation>
    <scope>NUCLEOTIDE SEQUENCE [LARGE SCALE GENOMIC DNA]</scope>
    <source>
        <strain evidence="4">cv. GT1</strain>
        <tissue evidence="3">Leaf</tissue>
    </source>
</reference>
<dbReference type="GO" id="GO:0005730">
    <property type="term" value="C:nucleolus"/>
    <property type="evidence" value="ECO:0007669"/>
    <property type="project" value="InterPro"/>
</dbReference>
<feature type="compositionally biased region" description="Basic and acidic residues" evidence="1">
    <location>
        <begin position="100"/>
        <end position="118"/>
    </location>
</feature>
<feature type="compositionally biased region" description="Polar residues" evidence="1">
    <location>
        <begin position="179"/>
        <end position="190"/>
    </location>
</feature>
<evidence type="ECO:0000259" key="2">
    <source>
        <dbReference type="Pfam" id="PF05022"/>
    </source>
</evidence>
<feature type="region of interest" description="Disordered" evidence="1">
    <location>
        <begin position="423"/>
        <end position="460"/>
    </location>
</feature>
<name>A0A6A6MVM1_HEVBR</name>
<dbReference type="InterPro" id="IPR006594">
    <property type="entry name" value="LisH"/>
</dbReference>
<dbReference type="SMART" id="SM00667">
    <property type="entry name" value="LisH"/>
    <property type="match status" value="1"/>
</dbReference>
<keyword evidence="4" id="KW-1185">Reference proteome</keyword>
<dbReference type="Proteomes" id="UP000467840">
    <property type="component" value="Chromosome 6"/>
</dbReference>
<feature type="compositionally biased region" description="Polar residues" evidence="1">
    <location>
        <begin position="343"/>
        <end position="373"/>
    </location>
</feature>